<evidence type="ECO:0000256" key="5">
    <source>
        <dbReference type="ARBA" id="ARBA00022723"/>
    </source>
</evidence>
<dbReference type="PRINTS" id="PR00068">
    <property type="entry name" value="CUZNDISMTASE"/>
</dbReference>
<feature type="domain" description="Superoxide dismutase copper/zinc binding" evidence="12">
    <location>
        <begin position="15"/>
        <end position="150"/>
    </location>
</feature>
<dbReference type="InterPro" id="IPR024134">
    <property type="entry name" value="SOD_Cu/Zn_/chaperone"/>
</dbReference>
<dbReference type="GO" id="GO:0004784">
    <property type="term" value="F:superoxide dismutase activity"/>
    <property type="evidence" value="ECO:0007669"/>
    <property type="project" value="UniProtKB-EC"/>
</dbReference>
<organism evidence="13 14">
    <name type="scientific">Hondaea fermentalgiana</name>
    <dbReference type="NCBI Taxonomy" id="2315210"/>
    <lineage>
        <taxon>Eukaryota</taxon>
        <taxon>Sar</taxon>
        <taxon>Stramenopiles</taxon>
        <taxon>Bigyra</taxon>
        <taxon>Labyrinthulomycetes</taxon>
        <taxon>Thraustochytrida</taxon>
        <taxon>Thraustochytriidae</taxon>
        <taxon>Hondaea</taxon>
    </lineage>
</organism>
<keyword evidence="9" id="KW-0186">Copper</keyword>
<dbReference type="CDD" id="cd00305">
    <property type="entry name" value="Cu-Zn_Superoxide_Dismutase"/>
    <property type="match status" value="1"/>
</dbReference>
<dbReference type="EC" id="1.15.1.1" evidence="4"/>
<evidence type="ECO:0000313" key="14">
    <source>
        <dbReference type="Proteomes" id="UP000241890"/>
    </source>
</evidence>
<evidence type="ECO:0000256" key="4">
    <source>
        <dbReference type="ARBA" id="ARBA00012682"/>
    </source>
</evidence>
<dbReference type="AlphaFoldDB" id="A0A2R5GCR7"/>
<reference evidence="13 14" key="1">
    <citation type="submission" date="2017-12" db="EMBL/GenBank/DDBJ databases">
        <title>Sequencing, de novo assembly and annotation of complete genome of a new Thraustochytrid species, strain FCC1311.</title>
        <authorList>
            <person name="Sedici K."/>
            <person name="Godart F."/>
            <person name="Aiese Cigliano R."/>
            <person name="Sanseverino W."/>
            <person name="Barakat M."/>
            <person name="Ortet P."/>
            <person name="Marechal E."/>
            <person name="Cagnac O."/>
            <person name="Amato A."/>
        </authorList>
    </citation>
    <scope>NUCLEOTIDE SEQUENCE [LARGE SCALE GENOMIC DNA]</scope>
</reference>
<proteinExistence type="inferred from homology"/>
<evidence type="ECO:0000256" key="11">
    <source>
        <dbReference type="ARBA" id="ARBA00049204"/>
    </source>
</evidence>
<sequence>MAKCSVKLSSVDGAIQGVLKLEQASEAAPTTIQGEITGLAPGKHGVAVLVSGDLSNAPTSLGEHFNPHGKNHGGPDADERHVGSLGNVEADADGKATVSISDKLVKLIGPQSIIGRAIAVMSQEDDLGLGGQEQSLINGNAGPAIAFGVVGIQC</sequence>
<dbReference type="OrthoDB" id="2015551at2759"/>
<dbReference type="PANTHER" id="PTHR10003">
    <property type="entry name" value="SUPEROXIDE DISMUTASE CU-ZN -RELATED"/>
    <property type="match status" value="1"/>
</dbReference>
<keyword evidence="6" id="KW-0862">Zinc</keyword>
<protein>
    <recommendedName>
        <fullName evidence="4">superoxide dismutase</fullName>
        <ecNumber evidence="4">1.15.1.1</ecNumber>
    </recommendedName>
</protein>
<evidence type="ECO:0000256" key="7">
    <source>
        <dbReference type="ARBA" id="ARBA00022862"/>
    </source>
</evidence>
<dbReference type="SUPFAM" id="SSF49329">
    <property type="entry name" value="Cu,Zn superoxide dismutase-like"/>
    <property type="match status" value="1"/>
</dbReference>
<comment type="catalytic activity">
    <reaction evidence="11">
        <text>2 superoxide + 2 H(+) = H2O2 + O2</text>
        <dbReference type="Rhea" id="RHEA:20696"/>
        <dbReference type="ChEBI" id="CHEBI:15378"/>
        <dbReference type="ChEBI" id="CHEBI:15379"/>
        <dbReference type="ChEBI" id="CHEBI:16240"/>
        <dbReference type="ChEBI" id="CHEBI:18421"/>
        <dbReference type="EC" id="1.15.1.1"/>
    </reaction>
</comment>
<name>A0A2R5GCR7_9STRA</name>
<gene>
    <name evidence="13" type="ORF">FCC1311_045782</name>
</gene>
<evidence type="ECO:0000256" key="9">
    <source>
        <dbReference type="ARBA" id="ARBA00023008"/>
    </source>
</evidence>
<dbReference type="Proteomes" id="UP000241890">
    <property type="component" value="Unassembled WGS sequence"/>
</dbReference>
<comment type="caution">
    <text evidence="13">The sequence shown here is derived from an EMBL/GenBank/DDBJ whole genome shotgun (WGS) entry which is preliminary data.</text>
</comment>
<evidence type="ECO:0000256" key="2">
    <source>
        <dbReference type="ARBA" id="ARBA00001947"/>
    </source>
</evidence>
<comment type="similarity">
    <text evidence="3">Belongs to the Cu-Zn superoxide dismutase family.</text>
</comment>
<evidence type="ECO:0000256" key="8">
    <source>
        <dbReference type="ARBA" id="ARBA00023002"/>
    </source>
</evidence>
<comment type="cofactor">
    <cofactor evidence="2">
        <name>Zn(2+)</name>
        <dbReference type="ChEBI" id="CHEBI:29105"/>
    </cofactor>
</comment>
<dbReference type="InParanoid" id="A0A2R5GCR7"/>
<comment type="cofactor">
    <cofactor evidence="1">
        <name>Cu cation</name>
        <dbReference type="ChEBI" id="CHEBI:23378"/>
    </cofactor>
</comment>
<dbReference type="InterPro" id="IPR036423">
    <property type="entry name" value="SOD-like_Cu/Zn_dom_sf"/>
</dbReference>
<dbReference type="EMBL" id="BEYU01000040">
    <property type="protein sequence ID" value="GBG28355.1"/>
    <property type="molecule type" value="Genomic_DNA"/>
</dbReference>
<keyword evidence="7" id="KW-0049">Antioxidant</keyword>
<keyword evidence="14" id="KW-1185">Reference proteome</keyword>
<keyword evidence="10" id="KW-1015">Disulfide bond</keyword>
<evidence type="ECO:0000256" key="1">
    <source>
        <dbReference type="ARBA" id="ARBA00001935"/>
    </source>
</evidence>
<keyword evidence="8" id="KW-0560">Oxidoreductase</keyword>
<evidence type="ECO:0000256" key="10">
    <source>
        <dbReference type="ARBA" id="ARBA00023157"/>
    </source>
</evidence>
<keyword evidence="5" id="KW-0479">Metal-binding</keyword>
<dbReference type="Pfam" id="PF00080">
    <property type="entry name" value="Sod_Cu"/>
    <property type="match status" value="1"/>
</dbReference>
<dbReference type="FunFam" id="2.60.40.200:FF:000013">
    <property type="entry name" value="Superoxide dismutase [Cu-Zn]"/>
    <property type="match status" value="1"/>
</dbReference>
<evidence type="ECO:0000259" key="12">
    <source>
        <dbReference type="Pfam" id="PF00080"/>
    </source>
</evidence>
<dbReference type="InterPro" id="IPR001424">
    <property type="entry name" value="SOD_Cu_Zn_dom"/>
</dbReference>
<evidence type="ECO:0000256" key="3">
    <source>
        <dbReference type="ARBA" id="ARBA00010457"/>
    </source>
</evidence>
<evidence type="ECO:0000256" key="6">
    <source>
        <dbReference type="ARBA" id="ARBA00022833"/>
    </source>
</evidence>
<evidence type="ECO:0000313" key="13">
    <source>
        <dbReference type="EMBL" id="GBG28355.1"/>
    </source>
</evidence>
<dbReference type="GO" id="GO:0005507">
    <property type="term" value="F:copper ion binding"/>
    <property type="evidence" value="ECO:0007669"/>
    <property type="project" value="InterPro"/>
</dbReference>
<accession>A0A2R5GCR7</accession>
<dbReference type="Gene3D" id="2.60.40.200">
    <property type="entry name" value="Superoxide dismutase, copper/zinc binding domain"/>
    <property type="match status" value="1"/>
</dbReference>